<dbReference type="AlphaFoldDB" id="A0A9D1NML5"/>
<proteinExistence type="predicted"/>
<sequence length="64" mass="7307">MEQGEWARLLARARELEARLERAQLWRREQAAEEARLLDALAAQRRLMAKGAAQAYRLSAELSG</sequence>
<reference evidence="1" key="1">
    <citation type="submission" date="2020-10" db="EMBL/GenBank/DDBJ databases">
        <authorList>
            <person name="Gilroy R."/>
        </authorList>
    </citation>
    <scope>NUCLEOTIDE SEQUENCE</scope>
    <source>
        <strain evidence="1">35461</strain>
    </source>
</reference>
<comment type="caution">
    <text evidence="1">The sequence shown here is derived from an EMBL/GenBank/DDBJ whole genome shotgun (WGS) entry which is preliminary data.</text>
</comment>
<evidence type="ECO:0000313" key="2">
    <source>
        <dbReference type="Proteomes" id="UP000886845"/>
    </source>
</evidence>
<dbReference type="Proteomes" id="UP000886845">
    <property type="component" value="Unassembled WGS sequence"/>
</dbReference>
<name>A0A9D1NML5_9BACT</name>
<accession>A0A9D1NML5</accession>
<protein>
    <submittedName>
        <fullName evidence="1">Uncharacterized protein</fullName>
    </submittedName>
</protein>
<organism evidence="1 2">
    <name type="scientific">Candidatus Spyradenecus faecavium</name>
    <dbReference type="NCBI Taxonomy" id="2840947"/>
    <lineage>
        <taxon>Bacteria</taxon>
        <taxon>Pseudomonadati</taxon>
        <taxon>Lentisphaerota</taxon>
        <taxon>Lentisphaeria</taxon>
        <taxon>Lentisphaerales</taxon>
        <taxon>Lentisphaeraceae</taxon>
        <taxon>Lentisphaeraceae incertae sedis</taxon>
        <taxon>Candidatus Spyradenecus</taxon>
    </lineage>
</organism>
<feature type="non-terminal residue" evidence="1">
    <location>
        <position position="64"/>
    </location>
</feature>
<gene>
    <name evidence="1" type="ORF">IAC79_01545</name>
</gene>
<dbReference type="EMBL" id="DVOR01000051">
    <property type="protein sequence ID" value="HIV08784.1"/>
    <property type="molecule type" value="Genomic_DNA"/>
</dbReference>
<reference evidence="1" key="2">
    <citation type="journal article" date="2021" name="PeerJ">
        <title>Extensive microbial diversity within the chicken gut microbiome revealed by metagenomics and culture.</title>
        <authorList>
            <person name="Gilroy R."/>
            <person name="Ravi A."/>
            <person name="Getino M."/>
            <person name="Pursley I."/>
            <person name="Horton D.L."/>
            <person name="Alikhan N.F."/>
            <person name="Baker D."/>
            <person name="Gharbi K."/>
            <person name="Hall N."/>
            <person name="Watson M."/>
            <person name="Adriaenssens E.M."/>
            <person name="Foster-Nyarko E."/>
            <person name="Jarju S."/>
            <person name="Secka A."/>
            <person name="Antonio M."/>
            <person name="Oren A."/>
            <person name="Chaudhuri R.R."/>
            <person name="La Ragione R."/>
            <person name="Hildebrand F."/>
            <person name="Pallen M.J."/>
        </authorList>
    </citation>
    <scope>NUCLEOTIDE SEQUENCE</scope>
    <source>
        <strain evidence="1">35461</strain>
    </source>
</reference>
<evidence type="ECO:0000313" key="1">
    <source>
        <dbReference type="EMBL" id="HIV08784.1"/>
    </source>
</evidence>